<name>A0A7I7UTP8_MYCPV</name>
<dbReference type="Proteomes" id="UP000467252">
    <property type="component" value="Chromosome"/>
</dbReference>
<dbReference type="EMBL" id="AP022599">
    <property type="protein sequence ID" value="BBY83426.1"/>
    <property type="molecule type" value="Genomic_DNA"/>
</dbReference>
<reference evidence="1 2" key="1">
    <citation type="journal article" date="2019" name="Emerg. Microbes Infect.">
        <title>Comprehensive subspecies identification of 175 nontuberculous mycobacteria species based on 7547 genomic profiles.</title>
        <authorList>
            <person name="Matsumoto Y."/>
            <person name="Kinjo T."/>
            <person name="Motooka D."/>
            <person name="Nabeya D."/>
            <person name="Jung N."/>
            <person name="Uechi K."/>
            <person name="Horii T."/>
            <person name="Iida T."/>
            <person name="Fujita J."/>
            <person name="Nakamura S."/>
        </authorList>
    </citation>
    <scope>NUCLEOTIDE SEQUENCE [LARGE SCALE GENOMIC DNA]</scope>
    <source>
        <strain evidence="1 2">JCM 6370</strain>
    </source>
</reference>
<protein>
    <submittedName>
        <fullName evidence="1">Uncharacterized protein</fullName>
    </submittedName>
</protein>
<gene>
    <name evidence="1" type="ORF">MPUL_45840</name>
</gene>
<dbReference type="AlphaFoldDB" id="A0A7I7UTP8"/>
<sequence>MSLANGPASTAEPPPDAELIKPLPAFTPTPSTWKPKYPFPYDQTRSQVTPADITAMGEMCQWFNAQYDTLNDQISRFQFNRISPDGTDWDYSVRGLQQQADIVTGNIDRSLAFLTPRVQALTQRTDFAGDVYFPVYKGDAFYGLWQQLSNVVNGIRSHQPSWFTGPSQLRAKKWASEIHRAHVCD</sequence>
<keyword evidence="2" id="KW-1185">Reference proteome</keyword>
<evidence type="ECO:0000313" key="2">
    <source>
        <dbReference type="Proteomes" id="UP000467252"/>
    </source>
</evidence>
<organism evidence="1 2">
    <name type="scientific">Mycolicibacterium pulveris</name>
    <name type="common">Mycobacterium pulveris</name>
    <dbReference type="NCBI Taxonomy" id="36813"/>
    <lineage>
        <taxon>Bacteria</taxon>
        <taxon>Bacillati</taxon>
        <taxon>Actinomycetota</taxon>
        <taxon>Actinomycetes</taxon>
        <taxon>Mycobacteriales</taxon>
        <taxon>Mycobacteriaceae</taxon>
        <taxon>Mycolicibacterium</taxon>
    </lineage>
</organism>
<accession>A0A7I7UTP8</accession>
<dbReference type="RefSeq" id="WP_235674797.1">
    <property type="nucleotide sequence ID" value="NZ_AP022599.1"/>
</dbReference>
<evidence type="ECO:0000313" key="1">
    <source>
        <dbReference type="EMBL" id="BBY83426.1"/>
    </source>
</evidence>
<proteinExistence type="predicted"/>